<name>A0A4U5MFD5_STECR</name>
<dbReference type="AlphaFoldDB" id="A0A4U5MFD5"/>
<organism evidence="1 2">
    <name type="scientific">Steinernema carpocapsae</name>
    <name type="common">Entomopathogenic nematode</name>
    <dbReference type="NCBI Taxonomy" id="34508"/>
    <lineage>
        <taxon>Eukaryota</taxon>
        <taxon>Metazoa</taxon>
        <taxon>Ecdysozoa</taxon>
        <taxon>Nematoda</taxon>
        <taxon>Chromadorea</taxon>
        <taxon>Rhabditida</taxon>
        <taxon>Tylenchina</taxon>
        <taxon>Panagrolaimomorpha</taxon>
        <taxon>Strongyloidoidea</taxon>
        <taxon>Steinernematidae</taxon>
        <taxon>Steinernema</taxon>
    </lineage>
</organism>
<dbReference type="Proteomes" id="UP000298663">
    <property type="component" value="Unassembled WGS sequence"/>
</dbReference>
<evidence type="ECO:0000313" key="1">
    <source>
        <dbReference type="EMBL" id="TKR67930.1"/>
    </source>
</evidence>
<accession>A0A4U5MFD5</accession>
<gene>
    <name evidence="1" type="ORF">L596_024002</name>
</gene>
<reference evidence="1 2" key="2">
    <citation type="journal article" date="2019" name="G3 (Bethesda)">
        <title>Hybrid Assembly of the Genome of the Entomopathogenic Nematode Steinernema carpocapsae Identifies the X-Chromosome.</title>
        <authorList>
            <person name="Serra L."/>
            <person name="Macchietto M."/>
            <person name="Macias-Munoz A."/>
            <person name="McGill C.J."/>
            <person name="Rodriguez I.M."/>
            <person name="Rodriguez B."/>
            <person name="Murad R."/>
            <person name="Mortazavi A."/>
        </authorList>
    </citation>
    <scope>NUCLEOTIDE SEQUENCE [LARGE SCALE GENOMIC DNA]</scope>
    <source>
        <strain evidence="1 2">ALL</strain>
    </source>
</reference>
<proteinExistence type="predicted"/>
<comment type="caution">
    <text evidence="1">The sequence shown here is derived from an EMBL/GenBank/DDBJ whole genome shotgun (WGS) entry which is preliminary data.</text>
</comment>
<evidence type="ECO:0000313" key="2">
    <source>
        <dbReference type="Proteomes" id="UP000298663"/>
    </source>
</evidence>
<reference evidence="1 2" key="1">
    <citation type="journal article" date="2015" name="Genome Biol.">
        <title>Comparative genomics of Steinernema reveals deeply conserved gene regulatory networks.</title>
        <authorList>
            <person name="Dillman A.R."/>
            <person name="Macchietto M."/>
            <person name="Porter C.F."/>
            <person name="Rogers A."/>
            <person name="Williams B."/>
            <person name="Antoshechkin I."/>
            <person name="Lee M.M."/>
            <person name="Goodwin Z."/>
            <person name="Lu X."/>
            <person name="Lewis E.E."/>
            <person name="Goodrich-Blair H."/>
            <person name="Stock S.P."/>
            <person name="Adams B.J."/>
            <person name="Sternberg P.W."/>
            <person name="Mortazavi A."/>
        </authorList>
    </citation>
    <scope>NUCLEOTIDE SEQUENCE [LARGE SCALE GENOMIC DNA]</scope>
    <source>
        <strain evidence="1 2">ALL</strain>
    </source>
</reference>
<keyword evidence="2" id="KW-1185">Reference proteome</keyword>
<protein>
    <submittedName>
        <fullName evidence="1">Uncharacterized protein</fullName>
    </submittedName>
</protein>
<sequence length="151" mass="16526">MLPFAQQFLLVFLLRKDLISSNTSLASLFQTSSDPISRTHSSASTGQVMASPVFSVFRFSRSLSQSPFEPLNPSRTTHMAYRLFLALASAPLPSNYLPTYFDFVQVVSTALPKQQIDGRWSSAAVATCALFSKGRSNSEAVSKPCSNPNRP</sequence>
<dbReference type="EMBL" id="AZBU02000008">
    <property type="protein sequence ID" value="TKR67930.1"/>
    <property type="molecule type" value="Genomic_DNA"/>
</dbReference>